<accession>K1S8Y8</accession>
<gene>
    <name evidence="2" type="ORF">OBE_12343</name>
</gene>
<feature type="non-terminal residue" evidence="2">
    <location>
        <position position="134"/>
    </location>
</feature>
<dbReference type="InterPro" id="IPR035386">
    <property type="entry name" value="Arm-DNA-bind_5"/>
</dbReference>
<organism evidence="2">
    <name type="scientific">human gut metagenome</name>
    <dbReference type="NCBI Taxonomy" id="408170"/>
    <lineage>
        <taxon>unclassified sequences</taxon>
        <taxon>metagenomes</taxon>
        <taxon>organismal metagenomes</taxon>
    </lineage>
</organism>
<dbReference type="AlphaFoldDB" id="K1S8Y8"/>
<dbReference type="EMBL" id="AJWZ01008501">
    <property type="protein sequence ID" value="EKC53933.1"/>
    <property type="molecule type" value="Genomic_DNA"/>
</dbReference>
<sequence>MNTTLTTVLYTSKTLSNGTHPLMLRLTKNRRIKYISLHISLDAKFWDFDKGRPKRNCPEKERINALIETKTKELQEQIMDFKTSDKEYTLSTLVEKASRKIVRQTVGDYLNAYIDRLLAVNRVGNAKTFQELRT</sequence>
<dbReference type="Pfam" id="PF17293">
    <property type="entry name" value="Arm-DNA-bind_5"/>
    <property type="match status" value="1"/>
</dbReference>
<protein>
    <submittedName>
        <fullName evidence="2">Site-specific recombinase XerD</fullName>
    </submittedName>
</protein>
<reference evidence="2" key="1">
    <citation type="journal article" date="2013" name="Environ. Microbiol.">
        <title>Microbiota from the distal guts of lean and obese adolescents exhibit partial functional redundancy besides clear differences in community structure.</title>
        <authorList>
            <person name="Ferrer M."/>
            <person name="Ruiz A."/>
            <person name="Lanza F."/>
            <person name="Haange S.B."/>
            <person name="Oberbach A."/>
            <person name="Till H."/>
            <person name="Bargiela R."/>
            <person name="Campoy C."/>
            <person name="Segura M.T."/>
            <person name="Richter M."/>
            <person name="von Bergen M."/>
            <person name="Seifert J."/>
            <person name="Suarez A."/>
        </authorList>
    </citation>
    <scope>NUCLEOTIDE SEQUENCE</scope>
</reference>
<evidence type="ECO:0000313" key="2">
    <source>
        <dbReference type="EMBL" id="EKC53933.1"/>
    </source>
</evidence>
<name>K1S8Y8_9ZZZZ</name>
<evidence type="ECO:0000259" key="1">
    <source>
        <dbReference type="Pfam" id="PF17293"/>
    </source>
</evidence>
<proteinExistence type="predicted"/>
<feature type="domain" description="Arm DNA-binding" evidence="1">
    <location>
        <begin position="8"/>
        <end position="93"/>
    </location>
</feature>
<comment type="caution">
    <text evidence="2">The sequence shown here is derived from an EMBL/GenBank/DDBJ whole genome shotgun (WGS) entry which is preliminary data.</text>
</comment>